<feature type="domain" description="POPLD" evidence="6">
    <location>
        <begin position="573"/>
        <end position="664"/>
    </location>
</feature>
<dbReference type="Pfam" id="PF22770">
    <property type="entry name" value="POP1_C"/>
    <property type="match status" value="2"/>
</dbReference>
<evidence type="ECO:0000259" key="7">
    <source>
        <dbReference type="Pfam" id="PF22770"/>
    </source>
</evidence>
<dbReference type="OrthoDB" id="442863at2759"/>
<protein>
    <recommendedName>
        <fullName evidence="10">POP1-domain-containing protein</fullName>
    </recommendedName>
</protein>
<dbReference type="GO" id="GO:0005655">
    <property type="term" value="C:nucleolar ribonuclease P complex"/>
    <property type="evidence" value="ECO:0007669"/>
    <property type="project" value="InterPro"/>
</dbReference>
<feature type="domain" description="POP1 C-terminal" evidence="7">
    <location>
        <begin position="770"/>
        <end position="834"/>
    </location>
</feature>
<gene>
    <name evidence="8" type="ORF">Poli38472_003056</name>
</gene>
<dbReference type="GO" id="GO:0001682">
    <property type="term" value="P:tRNA 5'-leader removal"/>
    <property type="evidence" value="ECO:0007669"/>
    <property type="project" value="InterPro"/>
</dbReference>
<dbReference type="PANTHER" id="PTHR22731:SF3">
    <property type="entry name" value="RIBONUCLEASES P_MRP PROTEIN SUBUNIT POP1"/>
    <property type="match status" value="1"/>
</dbReference>
<keyword evidence="2" id="KW-0819">tRNA processing</keyword>
<evidence type="ECO:0008006" key="10">
    <source>
        <dbReference type="Google" id="ProtNLM"/>
    </source>
</evidence>
<accession>A0A8K1C644</accession>
<evidence type="ECO:0000259" key="6">
    <source>
        <dbReference type="Pfam" id="PF08170"/>
    </source>
</evidence>
<dbReference type="Pfam" id="PF06978">
    <property type="entry name" value="POP1_N"/>
    <property type="match status" value="1"/>
</dbReference>
<feature type="compositionally biased region" description="Basic residues" evidence="4">
    <location>
        <begin position="47"/>
        <end position="65"/>
    </location>
</feature>
<evidence type="ECO:0000256" key="2">
    <source>
        <dbReference type="ARBA" id="ARBA00022694"/>
    </source>
</evidence>
<evidence type="ECO:0000313" key="8">
    <source>
        <dbReference type="EMBL" id="TMW57131.1"/>
    </source>
</evidence>
<dbReference type="AlphaFoldDB" id="A0A8K1C644"/>
<dbReference type="PANTHER" id="PTHR22731">
    <property type="entry name" value="RIBONUCLEASES P/MRP PROTEIN SUBUNIT POP1"/>
    <property type="match status" value="1"/>
</dbReference>
<dbReference type="Proteomes" id="UP000794436">
    <property type="component" value="Unassembled WGS sequence"/>
</dbReference>
<feature type="region of interest" description="Disordered" evidence="4">
    <location>
        <begin position="480"/>
        <end position="506"/>
    </location>
</feature>
<reference evidence="8" key="1">
    <citation type="submission" date="2019-03" db="EMBL/GenBank/DDBJ databases">
        <title>Long read genome sequence of the mycoparasitic Pythium oligandrum ATCC 38472 isolated from sugarbeet rhizosphere.</title>
        <authorList>
            <person name="Gaulin E."/>
        </authorList>
    </citation>
    <scope>NUCLEOTIDE SEQUENCE</scope>
    <source>
        <strain evidence="8">ATCC 38472_TT</strain>
    </source>
</reference>
<evidence type="ECO:0000259" key="5">
    <source>
        <dbReference type="Pfam" id="PF06978"/>
    </source>
</evidence>
<feature type="compositionally biased region" description="Polar residues" evidence="4">
    <location>
        <begin position="489"/>
        <end position="506"/>
    </location>
</feature>
<organism evidence="8 9">
    <name type="scientific">Pythium oligandrum</name>
    <name type="common">Mycoparasitic fungus</name>
    <dbReference type="NCBI Taxonomy" id="41045"/>
    <lineage>
        <taxon>Eukaryota</taxon>
        <taxon>Sar</taxon>
        <taxon>Stramenopiles</taxon>
        <taxon>Oomycota</taxon>
        <taxon>Peronosporomycetes</taxon>
        <taxon>Pythiales</taxon>
        <taxon>Pythiaceae</taxon>
        <taxon>Pythium</taxon>
    </lineage>
</organism>
<evidence type="ECO:0000256" key="3">
    <source>
        <dbReference type="ARBA" id="ARBA00023242"/>
    </source>
</evidence>
<feature type="domain" description="Pop1 N-terminal" evidence="5">
    <location>
        <begin position="14"/>
        <end position="200"/>
    </location>
</feature>
<name>A0A8K1C644_PYTOL</name>
<feature type="compositionally biased region" description="Basic residues" evidence="4">
    <location>
        <begin position="107"/>
        <end position="116"/>
    </location>
</feature>
<feature type="compositionally biased region" description="Basic and acidic residues" evidence="4">
    <location>
        <begin position="66"/>
        <end position="75"/>
    </location>
</feature>
<feature type="domain" description="POP1 C-terminal" evidence="7">
    <location>
        <begin position="722"/>
        <end position="768"/>
    </location>
</feature>
<keyword evidence="9" id="KW-1185">Reference proteome</keyword>
<proteinExistence type="predicted"/>
<keyword evidence="3" id="KW-0539">Nucleus</keyword>
<evidence type="ECO:0000256" key="1">
    <source>
        <dbReference type="ARBA" id="ARBA00004123"/>
    </source>
</evidence>
<comment type="caution">
    <text evidence="8">The sequence shown here is derived from an EMBL/GenBank/DDBJ whole genome shotgun (WGS) entry which is preliminary data.</text>
</comment>
<evidence type="ECO:0000313" key="9">
    <source>
        <dbReference type="Proteomes" id="UP000794436"/>
    </source>
</evidence>
<dbReference type="InterPro" id="IPR039182">
    <property type="entry name" value="Pop1"/>
</dbReference>
<feature type="region of interest" description="Disordered" evidence="4">
    <location>
        <begin position="36"/>
        <end position="119"/>
    </location>
</feature>
<dbReference type="Pfam" id="PF08170">
    <property type="entry name" value="POPLD"/>
    <property type="match status" value="1"/>
</dbReference>
<dbReference type="InterPro" id="IPR012590">
    <property type="entry name" value="POPLD_dom"/>
</dbReference>
<dbReference type="InterPro" id="IPR055079">
    <property type="entry name" value="POP1_C"/>
</dbReference>
<dbReference type="InterPro" id="IPR009723">
    <property type="entry name" value="Pop1_N"/>
</dbReference>
<comment type="subcellular location">
    <subcellularLocation>
        <location evidence="1">Nucleus</location>
    </subcellularLocation>
</comment>
<dbReference type="EMBL" id="SPLM01000144">
    <property type="protein sequence ID" value="TMW57131.1"/>
    <property type="molecule type" value="Genomic_DNA"/>
</dbReference>
<sequence length="834" mass="93128">MAGVGPQVVQVLEFANARAPELQALHELAHHERMHSAVDAKLSSQRNQRRRRANAFKSHQLPRRLRLVEPAKSTEEELIDLPARGDRSKLKVKQQTATQKEKEERTRCRKHQRRMGKMVEERSWLATPQKNDEKDAELYEKAKWLSTHAWHAKRMLMQERYGHVLAQRRQDKSVSAALTALRKTAVVHDMSYYGVLELYGRSELIMEALQLVSDPSGSAFEQEDLLSGREEGESVLYNVEQFPMGAIAPVTFMWRPLKSDFDGSTGKFTLSSSWQSTKRQLWLWIHPAAFMEAASAISEACQNVMAERGADETIEILDRRGHVSRIKLRGKTSNDLLTQILKPAPRRLEESTAETDHVDEFSSSEVYQYGTKGNFELLHSALHANSRASRTKNNVFAVTAVDPRMTKCWPAANPAASTSLLEEPSSSVVHGQGILCPLSGRDLTSSDNAEEPDSDIILHQLQVLLKWTTISTASSPGALSSLGYPHQPPATNANADDVSMSDNSPPRGNVPCSLLWSLSAREKQRRSFKKDHDLNHETFQRRRQQVDGESIGSSTKLDLLVVGKPAPFPNTSGWDFILTPEYAPVILHALVFGGAMVVGLEEDEAFATIISEPSFPRDFPDTTAGQAYWSDIEETERAMWLRKPTAKRIAYDKLGVASPFQPQWDLLFPSTETDDAPMEDEEEGDESLNVCVLRGEEYMAPFAFSSSLAADAAFVPVAVPTLIRVQLAVPRRGTIEPTSMLYQPTEADLIAFRSDVKWTGREMKPEEDDSLPLLGFITSALYDRPKSAFRALGFCACEPLQRLFLGQTGETTVIALTRTSSSRMLRPVTVTVVV</sequence>
<evidence type="ECO:0000256" key="4">
    <source>
        <dbReference type="SAM" id="MobiDB-lite"/>
    </source>
</evidence>
<dbReference type="GO" id="GO:0000172">
    <property type="term" value="C:ribonuclease MRP complex"/>
    <property type="evidence" value="ECO:0007669"/>
    <property type="project" value="InterPro"/>
</dbReference>